<dbReference type="EMBL" id="CACVKT020007640">
    <property type="protein sequence ID" value="CAC5409133.1"/>
    <property type="molecule type" value="Genomic_DNA"/>
</dbReference>
<accession>A0A6J8DKI0</accession>
<dbReference type="OrthoDB" id="6132182at2759"/>
<evidence type="ECO:0000259" key="4">
    <source>
        <dbReference type="PROSITE" id="PS00497"/>
    </source>
</evidence>
<dbReference type="Gene3D" id="1.10.1280.10">
    <property type="entry name" value="Di-copper center containing domain from catechol oxidase"/>
    <property type="match status" value="1"/>
</dbReference>
<dbReference type="GO" id="GO:0004503">
    <property type="term" value="F:tyrosinase activity"/>
    <property type="evidence" value="ECO:0007669"/>
    <property type="project" value="UniProtKB-EC"/>
</dbReference>
<name>A0A6J8DKI0_MYTCO</name>
<evidence type="ECO:0000256" key="3">
    <source>
        <dbReference type="SAM" id="SignalP"/>
    </source>
</evidence>
<feature type="chain" id="PRO_5026968394" evidence="3">
    <location>
        <begin position="26"/>
        <end position="466"/>
    </location>
</feature>
<dbReference type="GO" id="GO:0046872">
    <property type="term" value="F:metal ion binding"/>
    <property type="evidence" value="ECO:0007669"/>
    <property type="project" value="UniProtKB-KW"/>
</dbReference>
<dbReference type="AlphaFoldDB" id="A0A6J8DKI0"/>
<dbReference type="EC" id="1.14.18.1" evidence="6"/>
<dbReference type="PROSITE" id="PS00498">
    <property type="entry name" value="TYROSINASE_2"/>
    <property type="match status" value="1"/>
</dbReference>
<evidence type="ECO:0000313" key="7">
    <source>
        <dbReference type="Proteomes" id="UP000507470"/>
    </source>
</evidence>
<proteinExistence type="predicted"/>
<dbReference type="Pfam" id="PF00264">
    <property type="entry name" value="Tyrosinase"/>
    <property type="match status" value="2"/>
</dbReference>
<reference evidence="6 7" key="1">
    <citation type="submission" date="2020-06" db="EMBL/GenBank/DDBJ databases">
        <authorList>
            <person name="Li R."/>
            <person name="Bekaert M."/>
        </authorList>
    </citation>
    <scope>NUCLEOTIDE SEQUENCE [LARGE SCALE GENOMIC DNA]</scope>
    <source>
        <strain evidence="7">wild</strain>
    </source>
</reference>
<organism evidence="6 7">
    <name type="scientific">Mytilus coruscus</name>
    <name type="common">Sea mussel</name>
    <dbReference type="NCBI Taxonomy" id="42192"/>
    <lineage>
        <taxon>Eukaryota</taxon>
        <taxon>Metazoa</taxon>
        <taxon>Spiralia</taxon>
        <taxon>Lophotrochozoa</taxon>
        <taxon>Mollusca</taxon>
        <taxon>Bivalvia</taxon>
        <taxon>Autobranchia</taxon>
        <taxon>Pteriomorphia</taxon>
        <taxon>Mytilida</taxon>
        <taxon>Mytiloidea</taxon>
        <taxon>Mytilidae</taxon>
        <taxon>Mytilinae</taxon>
        <taxon>Mytilus</taxon>
    </lineage>
</organism>
<keyword evidence="6" id="KW-0560">Oxidoreductase</keyword>
<feature type="signal peptide" evidence="3">
    <location>
        <begin position="1"/>
        <end position="25"/>
    </location>
</feature>
<feature type="domain" description="Tyrosinase copper-binding" evidence="5">
    <location>
        <begin position="287"/>
        <end position="298"/>
    </location>
</feature>
<dbReference type="PANTHER" id="PTHR11474">
    <property type="entry name" value="TYROSINASE FAMILY MEMBER"/>
    <property type="match status" value="1"/>
</dbReference>
<evidence type="ECO:0000313" key="6">
    <source>
        <dbReference type="EMBL" id="CAC5409133.1"/>
    </source>
</evidence>
<sequence length="466" mass="52283">MHTSITLVSLLMTVLLLDFPPSIDADILSYEINSTNHKPDCFKRGINIICFKEFLQPATETLNDTSSSNFLTALWRKINSEADTAAKSRHKRQASGVPVRREVRAAPYQTNFLRYALAVRRLKNHYGVRRDMNTYDIIATIHTGSNREHQGSAFLSWHRIYLLLYEAALQAVFGQGVTAPYWDSSCDQAMGNRQSRTILFSNRYFGTPLGQVSEGFFANLPGRRIRRAINGPGGLISKNAIAAVLSRTSHSQIVRREQSRYFWEGYHNMVHRWVDGTMASGTVAAFDPIFWCHHAFVDYIWELFRRRIANAPADYPLGFPTHPPEGQMRFNNYRYRPNPPITNREGYSNRYARLRRYAPAPSCQNQCSNSPDLFCDRNRGICISQEAVPEGSIPMGAAGAPAFGAFGSAQAPADIAAGMADVTTTVTVLQNIRQEIFQDIPAGTPLNLFTADQIDPNTRSLSVFSV</sequence>
<dbReference type="Proteomes" id="UP000507470">
    <property type="component" value="Unassembled WGS sequence"/>
</dbReference>
<dbReference type="PANTHER" id="PTHR11474:SF126">
    <property type="entry name" value="TYROSINASE-LIKE PROTEIN TYR-1-RELATED"/>
    <property type="match status" value="1"/>
</dbReference>
<protein>
    <submittedName>
        <fullName evidence="6">TYR</fullName>
        <ecNumber evidence="6">1.14.18.1</ecNumber>
    </submittedName>
</protein>
<keyword evidence="1" id="KW-0479">Metal-binding</keyword>
<dbReference type="SUPFAM" id="SSF48056">
    <property type="entry name" value="Di-copper centre-containing domain"/>
    <property type="match status" value="1"/>
</dbReference>
<feature type="domain" description="Tyrosinase copper-binding" evidence="4">
    <location>
        <begin position="149"/>
        <end position="166"/>
    </location>
</feature>
<evidence type="ECO:0000259" key="5">
    <source>
        <dbReference type="PROSITE" id="PS00498"/>
    </source>
</evidence>
<evidence type="ECO:0000256" key="2">
    <source>
        <dbReference type="ARBA" id="ARBA00023008"/>
    </source>
</evidence>
<dbReference type="InterPro" id="IPR008922">
    <property type="entry name" value="Di-copper_centre_dom_sf"/>
</dbReference>
<keyword evidence="3" id="KW-0732">Signal</keyword>
<keyword evidence="7" id="KW-1185">Reference proteome</keyword>
<dbReference type="InterPro" id="IPR050316">
    <property type="entry name" value="Tyrosinase/Hemocyanin"/>
</dbReference>
<dbReference type="PRINTS" id="PR00092">
    <property type="entry name" value="TYROSINASE"/>
</dbReference>
<keyword evidence="2" id="KW-0186">Copper</keyword>
<gene>
    <name evidence="6" type="ORF">MCOR_42460</name>
</gene>
<evidence type="ECO:0000256" key="1">
    <source>
        <dbReference type="ARBA" id="ARBA00022723"/>
    </source>
</evidence>
<dbReference type="PROSITE" id="PS00497">
    <property type="entry name" value="TYROSINASE_1"/>
    <property type="match status" value="1"/>
</dbReference>
<dbReference type="InterPro" id="IPR002227">
    <property type="entry name" value="Tyrosinase_Cu-bd"/>
</dbReference>